<name>A0A1T4M9V1_VIBCI</name>
<evidence type="ECO:0000313" key="2">
    <source>
        <dbReference type="EMBL" id="SJZ63568.1"/>
    </source>
</evidence>
<evidence type="ECO:0000313" key="3">
    <source>
        <dbReference type="Proteomes" id="UP000190834"/>
    </source>
</evidence>
<dbReference type="RefSeq" id="WP_078925250.1">
    <property type="nucleotide sequence ID" value="NZ_FUXB01000004.1"/>
</dbReference>
<dbReference type="EMBL" id="FUXB01000004">
    <property type="protein sequence ID" value="SJZ63568.1"/>
    <property type="molecule type" value="Genomic_DNA"/>
</dbReference>
<sequence>MTKLSLQEQMLKAGLVNEKKLKKAQKGSKKSRVQAREVKAAVEANKQQQQERDKALNKQQKEQLLTKEIQAQVKQLIEMNKLPLNSGDIQYHFTDGTLVKTLYVDSQTRDQLIKGLLAIARYEESYAIIPNIVAQKIWQRDELSIINAPCESEATIDEDDPYADYVVPDDLMW</sequence>
<keyword evidence="3" id="KW-1185">Reference proteome</keyword>
<dbReference type="GeneID" id="70583169"/>
<proteinExistence type="predicted"/>
<organism evidence="2 3">
    <name type="scientific">Vibrio cincinnatiensis DSM 19608</name>
    <dbReference type="NCBI Taxonomy" id="1123491"/>
    <lineage>
        <taxon>Bacteria</taxon>
        <taxon>Pseudomonadati</taxon>
        <taxon>Pseudomonadota</taxon>
        <taxon>Gammaproteobacteria</taxon>
        <taxon>Vibrionales</taxon>
        <taxon>Vibrionaceae</taxon>
        <taxon>Vibrio</taxon>
    </lineage>
</organism>
<dbReference type="OrthoDB" id="5294470at2"/>
<accession>A0A1T4M9V1</accession>
<reference evidence="3" key="1">
    <citation type="submission" date="2017-02" db="EMBL/GenBank/DDBJ databases">
        <authorList>
            <person name="Varghese N."/>
            <person name="Submissions S."/>
        </authorList>
    </citation>
    <scope>NUCLEOTIDE SEQUENCE [LARGE SCALE GENOMIC DNA]</scope>
    <source>
        <strain evidence="3">DSM 19608</strain>
    </source>
</reference>
<dbReference type="Proteomes" id="UP000190834">
    <property type="component" value="Unassembled WGS sequence"/>
</dbReference>
<gene>
    <name evidence="2" type="ORF">SAMN02745782_00869</name>
</gene>
<evidence type="ECO:0008006" key="4">
    <source>
        <dbReference type="Google" id="ProtNLM"/>
    </source>
</evidence>
<protein>
    <recommendedName>
        <fullName evidence="4">Nucleoprotein/polynucleotide-associated enzyme</fullName>
    </recommendedName>
</protein>
<dbReference type="InterPro" id="IPR018636">
    <property type="entry name" value="DUF2058"/>
</dbReference>
<feature type="compositionally biased region" description="Basic residues" evidence="1">
    <location>
        <begin position="20"/>
        <end position="33"/>
    </location>
</feature>
<dbReference type="AlphaFoldDB" id="A0A1T4M9V1"/>
<feature type="region of interest" description="Disordered" evidence="1">
    <location>
        <begin position="20"/>
        <end position="54"/>
    </location>
</feature>
<dbReference type="Pfam" id="PF09831">
    <property type="entry name" value="DUF2058"/>
    <property type="match status" value="1"/>
</dbReference>
<evidence type="ECO:0000256" key="1">
    <source>
        <dbReference type="SAM" id="MobiDB-lite"/>
    </source>
</evidence>
<dbReference type="STRING" id="1123491.SAMN02745782_00869"/>